<gene>
    <name evidence="8" type="ORF">DPX16_12688</name>
</gene>
<keyword evidence="9" id="KW-1185">Reference proteome</keyword>
<sequence>MKWSKTNCDWLRYTSVKRLFGGGPWPMKTAIESRPSAVSLKVWLRVTSAMMIALSRTCDYKHHWQDAFVGGVIGLFFAYVCYRQHYPPFLHIDCHLPYASLAAATAHNMPASQDQPLPTDNATSLPLEGMTEGPV</sequence>
<evidence type="ECO:0000256" key="3">
    <source>
        <dbReference type="ARBA" id="ARBA00022692"/>
    </source>
</evidence>
<comment type="similarity">
    <text evidence="2">Belongs to the PA-phosphatase related phosphoesterase family.</text>
</comment>
<dbReference type="InterPro" id="IPR043216">
    <property type="entry name" value="PAP-like"/>
</dbReference>
<dbReference type="Gene3D" id="1.20.144.10">
    <property type="entry name" value="Phosphatidic acid phosphatase type 2/haloperoxidase"/>
    <property type="match status" value="1"/>
</dbReference>
<dbReference type="PANTHER" id="PTHR10165">
    <property type="entry name" value="LIPID PHOSPHATE PHOSPHATASE"/>
    <property type="match status" value="1"/>
</dbReference>
<evidence type="ECO:0000256" key="5">
    <source>
        <dbReference type="ARBA" id="ARBA00023136"/>
    </source>
</evidence>
<dbReference type="EMBL" id="RJVU01061435">
    <property type="protein sequence ID" value="ROJ36063.1"/>
    <property type="molecule type" value="Genomic_DNA"/>
</dbReference>
<protein>
    <submittedName>
        <fullName evidence="8">Phospholipid phosphatase 4</fullName>
    </submittedName>
</protein>
<name>A0A3N0XTS4_ANAGA</name>
<reference evidence="8 9" key="1">
    <citation type="submission" date="2018-10" db="EMBL/GenBank/DDBJ databases">
        <title>Genome assembly for a Yunnan-Guizhou Plateau 3E fish, Anabarilius grahami (Regan), and its evolutionary and genetic applications.</title>
        <authorList>
            <person name="Jiang W."/>
        </authorList>
    </citation>
    <scope>NUCLEOTIDE SEQUENCE [LARGE SCALE GENOMIC DNA]</scope>
    <source>
        <strain evidence="8">AG-KIZ</strain>
        <tissue evidence="8">Muscle</tissue>
    </source>
</reference>
<dbReference type="Proteomes" id="UP000281406">
    <property type="component" value="Unassembled WGS sequence"/>
</dbReference>
<evidence type="ECO:0000256" key="2">
    <source>
        <dbReference type="ARBA" id="ARBA00008816"/>
    </source>
</evidence>
<dbReference type="OrthoDB" id="10030083at2759"/>
<evidence type="ECO:0000256" key="6">
    <source>
        <dbReference type="SAM" id="MobiDB-lite"/>
    </source>
</evidence>
<evidence type="ECO:0000256" key="4">
    <source>
        <dbReference type="ARBA" id="ARBA00022989"/>
    </source>
</evidence>
<proteinExistence type="inferred from homology"/>
<comment type="subcellular location">
    <subcellularLocation>
        <location evidence="1">Membrane</location>
        <topology evidence="1">Multi-pass membrane protein</topology>
    </subcellularLocation>
</comment>
<dbReference type="SUPFAM" id="SSF48317">
    <property type="entry name" value="Acid phosphatase/Vanadium-dependent haloperoxidase"/>
    <property type="match status" value="1"/>
</dbReference>
<feature type="region of interest" description="Disordered" evidence="6">
    <location>
        <begin position="110"/>
        <end position="135"/>
    </location>
</feature>
<dbReference type="InterPro" id="IPR000326">
    <property type="entry name" value="PAP2/HPO"/>
</dbReference>
<evidence type="ECO:0000259" key="7">
    <source>
        <dbReference type="Pfam" id="PF01569"/>
    </source>
</evidence>
<keyword evidence="3" id="KW-0812">Transmembrane</keyword>
<feature type="compositionally biased region" description="Polar residues" evidence="6">
    <location>
        <begin position="110"/>
        <end position="124"/>
    </location>
</feature>
<keyword evidence="5" id="KW-0472">Membrane</keyword>
<dbReference type="GO" id="GO:0008195">
    <property type="term" value="F:phosphatidate phosphatase activity"/>
    <property type="evidence" value="ECO:0007669"/>
    <property type="project" value="TreeGrafter"/>
</dbReference>
<keyword evidence="4" id="KW-1133">Transmembrane helix</keyword>
<accession>A0A3N0XTS4</accession>
<dbReference type="UniPathway" id="UPA00085"/>
<dbReference type="GO" id="GO:0016020">
    <property type="term" value="C:membrane"/>
    <property type="evidence" value="ECO:0007669"/>
    <property type="project" value="UniProtKB-SubCell"/>
</dbReference>
<evidence type="ECO:0000256" key="1">
    <source>
        <dbReference type="ARBA" id="ARBA00004141"/>
    </source>
</evidence>
<comment type="caution">
    <text evidence="8">The sequence shown here is derived from an EMBL/GenBank/DDBJ whole genome shotgun (WGS) entry which is preliminary data.</text>
</comment>
<evidence type="ECO:0000313" key="9">
    <source>
        <dbReference type="Proteomes" id="UP000281406"/>
    </source>
</evidence>
<feature type="domain" description="Phosphatidic acid phosphatase type 2/haloperoxidase" evidence="7">
    <location>
        <begin position="38"/>
        <end position="86"/>
    </location>
</feature>
<dbReference type="Pfam" id="PF01569">
    <property type="entry name" value="PAP2"/>
    <property type="match status" value="1"/>
</dbReference>
<dbReference type="GO" id="GO:0006644">
    <property type="term" value="P:phospholipid metabolic process"/>
    <property type="evidence" value="ECO:0007669"/>
    <property type="project" value="UniProtKB-UniPathway"/>
</dbReference>
<dbReference type="PANTHER" id="PTHR10165:SF90">
    <property type="entry name" value="PHOSPHOLIPID PHOSPHATASE 4"/>
    <property type="match status" value="1"/>
</dbReference>
<dbReference type="AlphaFoldDB" id="A0A3N0XTS4"/>
<dbReference type="GO" id="GO:0046839">
    <property type="term" value="P:phospholipid dephosphorylation"/>
    <property type="evidence" value="ECO:0007669"/>
    <property type="project" value="TreeGrafter"/>
</dbReference>
<dbReference type="InterPro" id="IPR036938">
    <property type="entry name" value="PAP2/HPO_sf"/>
</dbReference>
<organism evidence="8 9">
    <name type="scientific">Anabarilius grahami</name>
    <name type="common">Kanglang fish</name>
    <name type="synonym">Barilius grahami</name>
    <dbReference type="NCBI Taxonomy" id="495550"/>
    <lineage>
        <taxon>Eukaryota</taxon>
        <taxon>Metazoa</taxon>
        <taxon>Chordata</taxon>
        <taxon>Craniata</taxon>
        <taxon>Vertebrata</taxon>
        <taxon>Euteleostomi</taxon>
        <taxon>Actinopterygii</taxon>
        <taxon>Neopterygii</taxon>
        <taxon>Teleostei</taxon>
        <taxon>Ostariophysi</taxon>
        <taxon>Cypriniformes</taxon>
        <taxon>Xenocyprididae</taxon>
        <taxon>Xenocypridinae</taxon>
        <taxon>Xenocypridinae incertae sedis</taxon>
        <taxon>Anabarilius</taxon>
    </lineage>
</organism>
<evidence type="ECO:0000313" key="8">
    <source>
        <dbReference type="EMBL" id="ROJ36063.1"/>
    </source>
</evidence>